<keyword evidence="1" id="KW-0175">Coiled coil</keyword>
<dbReference type="EMBL" id="GEZM01043748">
    <property type="protein sequence ID" value="JAV78863.1"/>
    <property type="molecule type" value="Transcribed_RNA"/>
</dbReference>
<sequence>MPLPRTPTKYDNEDSSTDEGKRKRSKDEEEGSEDSSISRKETSSPDKKKIHRSPGKMEQKENAKIDQILGILQNLSIEVNQIRTDQREYNKELKKLKEENEMIRKENNSIKKEFKEMKEQLDETNERLERLERERRRNNVVVSGLELDNDPSSLKEDIGNFIQQELGVGVNIKTAFKIGPKLCLIQLETFEDKIKILQNKMKLRNMGEEKVFINNDLTRKERDIDKQIRKRAEEERKLGKTVKIGYQKITIEGREWRWNRRKNAVEEVASNGNPVGNPKN</sequence>
<name>A0A1Y1M2F4_PHOPY</name>
<dbReference type="EMBL" id="GEZM01043750">
    <property type="protein sequence ID" value="JAV78860.1"/>
    <property type="molecule type" value="Transcribed_RNA"/>
</dbReference>
<evidence type="ECO:0000256" key="2">
    <source>
        <dbReference type="SAM" id="MobiDB-lite"/>
    </source>
</evidence>
<dbReference type="EMBL" id="GEZM01043751">
    <property type="protein sequence ID" value="JAV78859.1"/>
    <property type="molecule type" value="Transcribed_RNA"/>
</dbReference>
<dbReference type="AlphaFoldDB" id="A0A1Y1M2F4"/>
<feature type="compositionally biased region" description="Basic and acidic residues" evidence="2">
    <location>
        <begin position="36"/>
        <end position="47"/>
    </location>
</feature>
<feature type="coiled-coil region" evidence="1">
    <location>
        <begin position="72"/>
        <end position="141"/>
    </location>
</feature>
<proteinExistence type="predicted"/>
<evidence type="ECO:0000256" key="1">
    <source>
        <dbReference type="SAM" id="Coils"/>
    </source>
</evidence>
<feature type="region of interest" description="Disordered" evidence="2">
    <location>
        <begin position="1"/>
        <end position="62"/>
    </location>
</feature>
<accession>A0A1Y1M2F4</accession>
<dbReference type="EMBL" id="GEZM01043747">
    <property type="protein sequence ID" value="JAV78866.1"/>
    <property type="molecule type" value="Transcribed_RNA"/>
</dbReference>
<organism evidence="3">
    <name type="scientific">Photinus pyralis</name>
    <name type="common">Common eastern firefly</name>
    <name type="synonym">Lampyris pyralis</name>
    <dbReference type="NCBI Taxonomy" id="7054"/>
    <lineage>
        <taxon>Eukaryota</taxon>
        <taxon>Metazoa</taxon>
        <taxon>Ecdysozoa</taxon>
        <taxon>Arthropoda</taxon>
        <taxon>Hexapoda</taxon>
        <taxon>Insecta</taxon>
        <taxon>Pterygota</taxon>
        <taxon>Neoptera</taxon>
        <taxon>Endopterygota</taxon>
        <taxon>Coleoptera</taxon>
        <taxon>Polyphaga</taxon>
        <taxon>Elateriformia</taxon>
        <taxon>Elateroidea</taxon>
        <taxon>Lampyridae</taxon>
        <taxon>Lampyrinae</taxon>
        <taxon>Photinus</taxon>
    </lineage>
</organism>
<protein>
    <submittedName>
        <fullName evidence="3">Uncharacterized protein</fullName>
    </submittedName>
</protein>
<feature type="compositionally biased region" description="Basic and acidic residues" evidence="2">
    <location>
        <begin position="8"/>
        <end position="27"/>
    </location>
</feature>
<dbReference type="Gene3D" id="6.10.250.3110">
    <property type="match status" value="1"/>
</dbReference>
<evidence type="ECO:0000313" key="3">
    <source>
        <dbReference type="EMBL" id="JAV78860.1"/>
    </source>
</evidence>
<reference evidence="3" key="1">
    <citation type="journal article" date="2016" name="Sci. Rep.">
        <title>Molecular characterization of firefly nuptial gifts: a multi-omics approach sheds light on postcopulatory sexual selection.</title>
        <authorList>
            <person name="Al-Wathiqui N."/>
            <person name="Fallon T.R."/>
            <person name="South A."/>
            <person name="Weng J.K."/>
            <person name="Lewis S.M."/>
        </authorList>
    </citation>
    <scope>NUCLEOTIDE SEQUENCE</scope>
</reference>